<reference evidence="3 4" key="1">
    <citation type="journal article" date="2015" name="Parasit. Vectors">
        <title>Draft genome of the scabies mite.</title>
        <authorList>
            <person name="Rider S.D.Jr."/>
            <person name="Morgan M.S."/>
            <person name="Arlian L.G."/>
        </authorList>
    </citation>
    <scope>NUCLEOTIDE SEQUENCE [LARGE SCALE GENOMIC DNA]</scope>
    <source>
        <strain evidence="3">Arlian Lab</strain>
    </source>
</reference>
<dbReference type="AlphaFoldDB" id="A0A132A1R8"/>
<name>A0A132A1R8_SARSC</name>
<evidence type="ECO:0000313" key="3">
    <source>
        <dbReference type="EMBL" id="KPM04907.1"/>
    </source>
</evidence>
<keyword evidence="2" id="KW-0812">Transmembrane</keyword>
<keyword evidence="2" id="KW-0472">Membrane</keyword>
<proteinExistence type="predicted"/>
<dbReference type="VEuPathDB" id="VectorBase:SSCA005087"/>
<gene>
    <name evidence="3" type="ORF">QR98_0033620</name>
</gene>
<feature type="transmembrane region" description="Helical" evidence="2">
    <location>
        <begin position="33"/>
        <end position="51"/>
    </location>
</feature>
<keyword evidence="2" id="KW-1133">Transmembrane helix</keyword>
<sequence>MRWKRDGKNKFEAFRLKVSQLKRHFDPQKRMKVAKFNDPLIVFGLIVIIFLNEIKIESMDFRKNSDDDDDDDDDDGGGGGGGDGMRKKYTQV</sequence>
<evidence type="ECO:0000256" key="2">
    <source>
        <dbReference type="SAM" id="Phobius"/>
    </source>
</evidence>
<evidence type="ECO:0000313" key="4">
    <source>
        <dbReference type="Proteomes" id="UP000616769"/>
    </source>
</evidence>
<dbReference type="Proteomes" id="UP000616769">
    <property type="component" value="Unassembled WGS sequence"/>
</dbReference>
<evidence type="ECO:0000256" key="1">
    <source>
        <dbReference type="SAM" id="MobiDB-lite"/>
    </source>
</evidence>
<dbReference type="EMBL" id="JXLN01010012">
    <property type="protein sequence ID" value="KPM04907.1"/>
    <property type="molecule type" value="Genomic_DNA"/>
</dbReference>
<feature type="region of interest" description="Disordered" evidence="1">
    <location>
        <begin position="62"/>
        <end position="92"/>
    </location>
</feature>
<organism evidence="3 4">
    <name type="scientific">Sarcoptes scabiei</name>
    <name type="common">Itch mite</name>
    <name type="synonym">Acarus scabiei</name>
    <dbReference type="NCBI Taxonomy" id="52283"/>
    <lineage>
        <taxon>Eukaryota</taxon>
        <taxon>Metazoa</taxon>
        <taxon>Ecdysozoa</taxon>
        <taxon>Arthropoda</taxon>
        <taxon>Chelicerata</taxon>
        <taxon>Arachnida</taxon>
        <taxon>Acari</taxon>
        <taxon>Acariformes</taxon>
        <taxon>Sarcoptiformes</taxon>
        <taxon>Astigmata</taxon>
        <taxon>Psoroptidia</taxon>
        <taxon>Sarcoptoidea</taxon>
        <taxon>Sarcoptidae</taxon>
        <taxon>Sarcoptinae</taxon>
        <taxon>Sarcoptes</taxon>
    </lineage>
</organism>
<protein>
    <submittedName>
        <fullName evidence="3">Uncharacterized protein</fullName>
    </submittedName>
</protein>
<feature type="compositionally biased region" description="Acidic residues" evidence="1">
    <location>
        <begin position="66"/>
        <end position="76"/>
    </location>
</feature>
<accession>A0A132A1R8</accession>
<comment type="caution">
    <text evidence="3">The sequence shown here is derived from an EMBL/GenBank/DDBJ whole genome shotgun (WGS) entry which is preliminary data.</text>
</comment>